<dbReference type="EMBL" id="AAKTRT010000018">
    <property type="protein sequence ID" value="ECV6213623.1"/>
    <property type="molecule type" value="Genomic_DNA"/>
</dbReference>
<organism evidence="1">
    <name type="scientific">Salmonella enterica I</name>
    <dbReference type="NCBI Taxonomy" id="59201"/>
    <lineage>
        <taxon>Bacteria</taxon>
        <taxon>Pseudomonadati</taxon>
        <taxon>Pseudomonadota</taxon>
        <taxon>Gammaproteobacteria</taxon>
        <taxon>Enterobacterales</taxon>
        <taxon>Enterobacteriaceae</taxon>
        <taxon>Salmonella</taxon>
    </lineage>
</organism>
<gene>
    <name evidence="1" type="ORF">F2V25_18150</name>
</gene>
<dbReference type="AlphaFoldDB" id="A0A3Y7SKN9"/>
<dbReference type="InterPro" id="IPR010270">
    <property type="entry name" value="Phage_P2_GpM"/>
</dbReference>
<proteinExistence type="predicted"/>
<evidence type="ECO:0000313" key="1">
    <source>
        <dbReference type="EMBL" id="ECV6213623.1"/>
    </source>
</evidence>
<sequence length="237" mass="26591">MQLSPAQRHSARIEAERLLRQQQSLDTETSLHIQIVALEKDVAAAAAIESRAERMVFKRDVLLPRWMPTAESWLEGDSVQQNPVFAWCVVWLFDTGQFDQALDWADVAIQRGQETPAAFGSTFPVFVADTVLSWAEAEAVEGHDVEPYFSRTLGNVMQHWNVYEVIKAKYVKFAGLHLLRDENGEPRAAATEDREVLLRAKGLLEQAKGFDPKCGVGTMLQRIAARLRALEKESTGV</sequence>
<dbReference type="GO" id="GO:0003677">
    <property type="term" value="F:DNA binding"/>
    <property type="evidence" value="ECO:0007669"/>
    <property type="project" value="InterPro"/>
</dbReference>
<accession>A0A3Y7SKN9</accession>
<name>A0A3Y7SKN9_SALET</name>
<comment type="caution">
    <text evidence="1">The sequence shown here is derived from an EMBL/GenBank/DDBJ whole genome shotgun (WGS) entry which is preliminary data.</text>
</comment>
<reference evidence="1" key="1">
    <citation type="submission" date="2019-09" db="EMBL/GenBank/DDBJ databases">
        <authorList>
            <person name="Ashton P.M."/>
            <person name="Dallman T."/>
            <person name="Nair S."/>
            <person name="De Pinna E."/>
            <person name="Peters T."/>
            <person name="Grant K."/>
        </authorList>
    </citation>
    <scope>NUCLEOTIDE SEQUENCE</scope>
    <source>
        <strain evidence="1">801495</strain>
    </source>
</reference>
<dbReference type="GO" id="GO:0004519">
    <property type="term" value="F:endonuclease activity"/>
    <property type="evidence" value="ECO:0007669"/>
    <property type="project" value="InterPro"/>
</dbReference>
<dbReference type="Pfam" id="PF05944">
    <property type="entry name" value="Phage_term_smal"/>
    <property type="match status" value="1"/>
</dbReference>
<protein>
    <submittedName>
        <fullName evidence="1">Terminase</fullName>
    </submittedName>
</protein>